<protein>
    <submittedName>
        <fullName evidence="1">Uncharacterized protein</fullName>
    </submittedName>
</protein>
<evidence type="ECO:0000313" key="2">
    <source>
        <dbReference type="Proteomes" id="UP001055811"/>
    </source>
</evidence>
<reference evidence="1 2" key="2">
    <citation type="journal article" date="2022" name="Mol. Ecol. Resour.">
        <title>The genomes of chicory, endive, great burdock and yacon provide insights into Asteraceae paleo-polyploidization history and plant inulin production.</title>
        <authorList>
            <person name="Fan W."/>
            <person name="Wang S."/>
            <person name="Wang H."/>
            <person name="Wang A."/>
            <person name="Jiang F."/>
            <person name="Liu H."/>
            <person name="Zhao H."/>
            <person name="Xu D."/>
            <person name="Zhang Y."/>
        </authorList>
    </citation>
    <scope>NUCLEOTIDE SEQUENCE [LARGE SCALE GENOMIC DNA]</scope>
    <source>
        <strain evidence="2">cv. Punajuju</strain>
        <tissue evidence="1">Leaves</tissue>
    </source>
</reference>
<accession>A0ACB8Z039</accession>
<sequence>MQLGSRSQLSRSPVEKNDADHGSRLRLRSKVNWLRKALERNLSEKFRGHLKAHHDLQATPAYRYRWERLDTEILNSPNRGDLTDLLGQLLSAWVSEPRPKAEPLKEPLSSD</sequence>
<dbReference type="Proteomes" id="UP001055811">
    <property type="component" value="Linkage Group LG09"/>
</dbReference>
<evidence type="ECO:0000313" key="1">
    <source>
        <dbReference type="EMBL" id="KAI3690579.1"/>
    </source>
</evidence>
<gene>
    <name evidence="1" type="ORF">L2E82_48695</name>
</gene>
<name>A0ACB8Z039_CICIN</name>
<comment type="caution">
    <text evidence="1">The sequence shown here is derived from an EMBL/GenBank/DDBJ whole genome shotgun (WGS) entry which is preliminary data.</text>
</comment>
<keyword evidence="2" id="KW-1185">Reference proteome</keyword>
<reference evidence="2" key="1">
    <citation type="journal article" date="2022" name="Mol. Ecol. Resour.">
        <title>The genomes of chicory, endive, great burdock and yacon provide insights into Asteraceae palaeo-polyploidization history and plant inulin production.</title>
        <authorList>
            <person name="Fan W."/>
            <person name="Wang S."/>
            <person name="Wang H."/>
            <person name="Wang A."/>
            <person name="Jiang F."/>
            <person name="Liu H."/>
            <person name="Zhao H."/>
            <person name="Xu D."/>
            <person name="Zhang Y."/>
        </authorList>
    </citation>
    <scope>NUCLEOTIDE SEQUENCE [LARGE SCALE GENOMIC DNA]</scope>
    <source>
        <strain evidence="2">cv. Punajuju</strain>
    </source>
</reference>
<proteinExistence type="predicted"/>
<dbReference type="EMBL" id="CM042017">
    <property type="protein sequence ID" value="KAI3690579.1"/>
    <property type="molecule type" value="Genomic_DNA"/>
</dbReference>
<organism evidence="1 2">
    <name type="scientific">Cichorium intybus</name>
    <name type="common">Chicory</name>
    <dbReference type="NCBI Taxonomy" id="13427"/>
    <lineage>
        <taxon>Eukaryota</taxon>
        <taxon>Viridiplantae</taxon>
        <taxon>Streptophyta</taxon>
        <taxon>Embryophyta</taxon>
        <taxon>Tracheophyta</taxon>
        <taxon>Spermatophyta</taxon>
        <taxon>Magnoliopsida</taxon>
        <taxon>eudicotyledons</taxon>
        <taxon>Gunneridae</taxon>
        <taxon>Pentapetalae</taxon>
        <taxon>asterids</taxon>
        <taxon>campanulids</taxon>
        <taxon>Asterales</taxon>
        <taxon>Asteraceae</taxon>
        <taxon>Cichorioideae</taxon>
        <taxon>Cichorieae</taxon>
        <taxon>Cichoriinae</taxon>
        <taxon>Cichorium</taxon>
    </lineage>
</organism>